<evidence type="ECO:0000256" key="1">
    <source>
        <dbReference type="SAM" id="Phobius"/>
    </source>
</evidence>
<accession>A0A0G0JKE1</accession>
<feature type="transmembrane region" description="Helical" evidence="1">
    <location>
        <begin position="36"/>
        <end position="55"/>
    </location>
</feature>
<feature type="non-terminal residue" evidence="2">
    <location>
        <position position="72"/>
    </location>
</feature>
<keyword evidence="1" id="KW-1133">Transmembrane helix</keyword>
<keyword evidence="1" id="KW-0472">Membrane</keyword>
<dbReference type="InterPro" id="IPR029060">
    <property type="entry name" value="PIN-like_dom_sf"/>
</dbReference>
<evidence type="ECO:0000313" key="3">
    <source>
        <dbReference type="Proteomes" id="UP000034471"/>
    </source>
</evidence>
<dbReference type="AlphaFoldDB" id="A0A0G0JKE1"/>
<reference evidence="2 3" key="1">
    <citation type="journal article" date="2015" name="Nature">
        <title>rRNA introns, odd ribosomes, and small enigmatic genomes across a large radiation of phyla.</title>
        <authorList>
            <person name="Brown C.T."/>
            <person name="Hug L.A."/>
            <person name="Thomas B.C."/>
            <person name="Sharon I."/>
            <person name="Castelle C.J."/>
            <person name="Singh A."/>
            <person name="Wilkins M.J."/>
            <person name="Williams K.H."/>
            <person name="Banfield J.F."/>
        </authorList>
    </citation>
    <scope>NUCLEOTIDE SEQUENCE [LARGE SCALE GENOMIC DNA]</scope>
</reference>
<dbReference type="SUPFAM" id="SSF88723">
    <property type="entry name" value="PIN domain-like"/>
    <property type="match status" value="1"/>
</dbReference>
<organism evidence="2 3">
    <name type="scientific">Candidatus Roizmanbacteria bacterium GW2011_GWA2_37_7</name>
    <dbReference type="NCBI Taxonomy" id="1618481"/>
    <lineage>
        <taxon>Bacteria</taxon>
        <taxon>Candidatus Roizmaniibacteriota</taxon>
    </lineage>
</organism>
<gene>
    <name evidence="2" type="ORF">US54_C0041G0001</name>
</gene>
<sequence>MQNFYLDTNVIVSYLYRRNEKQYVYAKSYFYKAKKLQIRLVLLTEILIEVNYILYKVYKFQKKEIVTMLLSL</sequence>
<protein>
    <recommendedName>
        <fullName evidence="4">PIN domain-containing protein</fullName>
    </recommendedName>
</protein>
<dbReference type="Proteomes" id="UP000034471">
    <property type="component" value="Unassembled WGS sequence"/>
</dbReference>
<keyword evidence="1" id="KW-0812">Transmembrane</keyword>
<proteinExistence type="predicted"/>
<evidence type="ECO:0000313" key="2">
    <source>
        <dbReference type="EMBL" id="KKQ37194.1"/>
    </source>
</evidence>
<dbReference type="EMBL" id="LBTJ01000041">
    <property type="protein sequence ID" value="KKQ37194.1"/>
    <property type="molecule type" value="Genomic_DNA"/>
</dbReference>
<comment type="caution">
    <text evidence="2">The sequence shown here is derived from an EMBL/GenBank/DDBJ whole genome shotgun (WGS) entry which is preliminary data.</text>
</comment>
<name>A0A0G0JKE1_9BACT</name>
<dbReference type="STRING" id="1618481.US54_C0041G0001"/>
<evidence type="ECO:0008006" key="4">
    <source>
        <dbReference type="Google" id="ProtNLM"/>
    </source>
</evidence>